<dbReference type="Gene3D" id="3.30.70.270">
    <property type="match status" value="2"/>
</dbReference>
<evidence type="ECO:0000256" key="6">
    <source>
        <dbReference type="ARBA" id="ARBA00022759"/>
    </source>
</evidence>
<dbReference type="Pfam" id="PF00078">
    <property type="entry name" value="RVT_1"/>
    <property type="match status" value="1"/>
</dbReference>
<dbReference type="CDD" id="cd01647">
    <property type="entry name" value="RT_LTR"/>
    <property type="match status" value="1"/>
</dbReference>
<dbReference type="Pfam" id="PF17921">
    <property type="entry name" value="Integrase_H2C2"/>
    <property type="match status" value="1"/>
</dbReference>
<evidence type="ECO:0000256" key="2">
    <source>
        <dbReference type="ARBA" id="ARBA00022670"/>
    </source>
</evidence>
<feature type="coiled-coil region" evidence="9">
    <location>
        <begin position="857"/>
        <end position="884"/>
    </location>
</feature>
<evidence type="ECO:0000256" key="8">
    <source>
        <dbReference type="ARBA" id="ARBA00022918"/>
    </source>
</evidence>
<name>A0A1B6GUE5_9HEMI</name>
<dbReference type="InterPro" id="IPR036397">
    <property type="entry name" value="RNaseH_sf"/>
</dbReference>
<dbReference type="FunFam" id="3.30.70.270:FF:000020">
    <property type="entry name" value="Transposon Tf2-6 polyprotein-like Protein"/>
    <property type="match status" value="1"/>
</dbReference>
<evidence type="ECO:0000256" key="5">
    <source>
        <dbReference type="ARBA" id="ARBA00022722"/>
    </source>
</evidence>
<feature type="region of interest" description="Disordered" evidence="10">
    <location>
        <begin position="958"/>
        <end position="1045"/>
    </location>
</feature>
<dbReference type="EMBL" id="GECZ01003754">
    <property type="protein sequence ID" value="JAS66015.1"/>
    <property type="molecule type" value="Transcribed_RNA"/>
</dbReference>
<evidence type="ECO:0000256" key="9">
    <source>
        <dbReference type="SAM" id="Coils"/>
    </source>
</evidence>
<dbReference type="SUPFAM" id="SSF53098">
    <property type="entry name" value="Ribonuclease H-like"/>
    <property type="match status" value="1"/>
</dbReference>
<evidence type="ECO:0000313" key="13">
    <source>
        <dbReference type="EMBL" id="JAS66015.1"/>
    </source>
</evidence>
<dbReference type="PANTHER" id="PTHR37984">
    <property type="entry name" value="PROTEIN CBG26694"/>
    <property type="match status" value="1"/>
</dbReference>
<dbReference type="FunFam" id="1.10.340.70:FF:000001">
    <property type="entry name" value="Retrovirus-related Pol polyprotein from transposon gypsy-like Protein"/>
    <property type="match status" value="1"/>
</dbReference>
<accession>A0A1B6GUE5</accession>
<dbReference type="GO" id="GO:0008233">
    <property type="term" value="F:peptidase activity"/>
    <property type="evidence" value="ECO:0007669"/>
    <property type="project" value="UniProtKB-KW"/>
</dbReference>
<protein>
    <recommendedName>
        <fullName evidence="1">RNA-directed DNA polymerase</fullName>
        <ecNumber evidence="1">2.7.7.49</ecNumber>
    </recommendedName>
</protein>
<reference evidence="13" key="1">
    <citation type="submission" date="2015-11" db="EMBL/GenBank/DDBJ databases">
        <title>De novo transcriptome assembly of four potential Pierce s Disease insect vectors from Arizona vineyards.</title>
        <authorList>
            <person name="Tassone E.E."/>
        </authorList>
    </citation>
    <scope>NUCLEOTIDE SEQUENCE</scope>
</reference>
<dbReference type="InterPro" id="IPR050951">
    <property type="entry name" value="Retrovirus_Pol_polyprotein"/>
</dbReference>
<dbReference type="Gene3D" id="1.10.340.70">
    <property type="match status" value="1"/>
</dbReference>
<dbReference type="PANTHER" id="PTHR37984:SF5">
    <property type="entry name" value="PROTEIN NYNRIN-LIKE"/>
    <property type="match status" value="1"/>
</dbReference>
<dbReference type="FunFam" id="3.10.10.10:FF:000007">
    <property type="entry name" value="Retrovirus-related Pol polyprotein from transposon 17.6-like Protein"/>
    <property type="match status" value="1"/>
</dbReference>
<evidence type="ECO:0000259" key="11">
    <source>
        <dbReference type="PROSITE" id="PS50878"/>
    </source>
</evidence>
<feature type="non-terminal residue" evidence="13">
    <location>
        <position position="1"/>
    </location>
</feature>
<keyword evidence="4" id="KW-0548">Nucleotidyltransferase</keyword>
<dbReference type="AlphaFoldDB" id="A0A1B6GUE5"/>
<dbReference type="Pfam" id="PF00665">
    <property type="entry name" value="rve"/>
    <property type="match status" value="1"/>
</dbReference>
<dbReference type="GO" id="GO:0006508">
    <property type="term" value="P:proteolysis"/>
    <property type="evidence" value="ECO:0007669"/>
    <property type="project" value="UniProtKB-KW"/>
</dbReference>
<dbReference type="GO" id="GO:0015074">
    <property type="term" value="P:DNA integration"/>
    <property type="evidence" value="ECO:0007669"/>
    <property type="project" value="InterPro"/>
</dbReference>
<evidence type="ECO:0000259" key="12">
    <source>
        <dbReference type="PROSITE" id="PS50994"/>
    </source>
</evidence>
<dbReference type="Gene3D" id="3.10.10.10">
    <property type="entry name" value="HIV Type 1 Reverse Transcriptase, subunit A, domain 1"/>
    <property type="match status" value="1"/>
</dbReference>
<organism evidence="13">
    <name type="scientific">Cuerna arida</name>
    <dbReference type="NCBI Taxonomy" id="1464854"/>
    <lineage>
        <taxon>Eukaryota</taxon>
        <taxon>Metazoa</taxon>
        <taxon>Ecdysozoa</taxon>
        <taxon>Arthropoda</taxon>
        <taxon>Hexapoda</taxon>
        <taxon>Insecta</taxon>
        <taxon>Pterygota</taxon>
        <taxon>Neoptera</taxon>
        <taxon>Paraneoptera</taxon>
        <taxon>Hemiptera</taxon>
        <taxon>Auchenorrhyncha</taxon>
        <taxon>Membracoidea</taxon>
        <taxon>Cicadellidae</taxon>
        <taxon>Cicadellinae</taxon>
        <taxon>Proconiini</taxon>
        <taxon>Cuerna</taxon>
    </lineage>
</organism>
<feature type="compositionally biased region" description="Acidic residues" evidence="10">
    <location>
        <begin position="959"/>
        <end position="978"/>
    </location>
</feature>
<dbReference type="CDD" id="cd09274">
    <property type="entry name" value="RNase_HI_RT_Ty3"/>
    <property type="match status" value="1"/>
</dbReference>
<dbReference type="GO" id="GO:0004519">
    <property type="term" value="F:endonuclease activity"/>
    <property type="evidence" value="ECO:0007669"/>
    <property type="project" value="UniProtKB-KW"/>
</dbReference>
<dbReference type="GO" id="GO:0042575">
    <property type="term" value="C:DNA polymerase complex"/>
    <property type="evidence" value="ECO:0007669"/>
    <property type="project" value="UniProtKB-ARBA"/>
</dbReference>
<dbReference type="InterPro" id="IPR043128">
    <property type="entry name" value="Rev_trsase/Diguanyl_cyclase"/>
</dbReference>
<dbReference type="GO" id="GO:0003964">
    <property type="term" value="F:RNA-directed DNA polymerase activity"/>
    <property type="evidence" value="ECO:0007669"/>
    <property type="project" value="UniProtKB-KW"/>
</dbReference>
<keyword evidence="2" id="KW-0645">Protease</keyword>
<dbReference type="Gene3D" id="3.30.420.10">
    <property type="entry name" value="Ribonuclease H-like superfamily/Ribonuclease H"/>
    <property type="match status" value="1"/>
</dbReference>
<feature type="non-terminal residue" evidence="13">
    <location>
        <position position="1045"/>
    </location>
</feature>
<dbReference type="InterPro" id="IPR012337">
    <property type="entry name" value="RNaseH-like_sf"/>
</dbReference>
<dbReference type="GO" id="GO:0003676">
    <property type="term" value="F:nucleic acid binding"/>
    <property type="evidence" value="ECO:0007669"/>
    <property type="project" value="InterPro"/>
</dbReference>
<dbReference type="FunFam" id="3.30.420.10:FF:000032">
    <property type="entry name" value="Retrovirus-related Pol polyprotein from transposon 297-like Protein"/>
    <property type="match status" value="1"/>
</dbReference>
<keyword evidence="7" id="KW-0378">Hydrolase</keyword>
<evidence type="ECO:0000256" key="3">
    <source>
        <dbReference type="ARBA" id="ARBA00022679"/>
    </source>
</evidence>
<dbReference type="PROSITE" id="PS50994">
    <property type="entry name" value="INTEGRASE"/>
    <property type="match status" value="1"/>
</dbReference>
<keyword evidence="5" id="KW-0540">Nuclease</keyword>
<evidence type="ECO:0000256" key="7">
    <source>
        <dbReference type="ARBA" id="ARBA00022801"/>
    </source>
</evidence>
<keyword evidence="3" id="KW-0808">Transferase</keyword>
<gene>
    <name evidence="13" type="ORF">g.13666</name>
</gene>
<dbReference type="FunFam" id="3.10.20.370:FF:000001">
    <property type="entry name" value="Retrovirus-related Pol polyprotein from transposon 17.6-like protein"/>
    <property type="match status" value="1"/>
</dbReference>
<keyword evidence="6" id="KW-0255">Endonuclease</keyword>
<sequence>TEPALVKIHGIYVARSLTKVRNGTCWTKIVNTSPEDLTLYKNTLICKLEEPHLKPKSSAEPKRVNTVCKKSDEFRRKVEEKIEHLRPEEKAKIRNVLHRFGNLFSLGGIENLGCTAKISHKINTGDHPPINKRPYRVPHAQKQVLQDLIEEQLDKGIIIPSVSPWSAPVVIVPKKPGPDGVVTHRMCIDYRDLNSCTVPEVYPLPDIHETLDMLGGSKFFTALDMNSGFFQIKMHPDSQEKTAFSTPTGHYEYTRMPMGLINSPAVFQRLIDTTLSGLKGKSCLPYMDDILVYSPTIEQHAQDLSDVLDRFKEVNLSVQLKKCQIAKPEINFLGHIITNQGVKPCPKKIEAVKEFPQPRNEKEIRGFIGLCSYYRRHVPNFADIAKPLTKLIKKNEQFNWTPECETAFKKLKEKLTTEPLLIYPDFSKSFILSTDASNVAIGAVLGQEINGVEHPIAYASRQLNSAEQNYSVTERELLAVVWAVKYFRCYLYGRSFSLYTDHSAIKWLLSLKDPSSRLTRWALKLAEYDYKVYHKPGVKNKNADCLSRVVYKNECEKLPLLDIDAIKAAQKKDKECQKLKMHEHFKLSPQGVVYFKKGDEKLIVIPRELREKVIRLHHDLPTSGHGGIKKTMLRIQDKFYWPKMKADVTAFVRSCDSCNRRTDYGRSKAPLGKFQEVSEFGYRLACDIVGPLPLSRSNNKYILTVIDHFTRFGIFIALPDQTAETIARAFVQKVITSIGVPKELITDQGKNFTSELIQNVCKLLKIKKLQTTAYHPMSNGRTERVHRTIPKMLSHFINKNQSDWDELLPMINMAYNSQEHECTGYTPFEMVYGKKMPTPLEADLTITEDTDVYLDYVEDLRTRLKEIQEISKHCQEKARKAQKKHYDKKSKESEYYVGQLVYLHVPHIKKGRVKKLSQLWKGPYKIVEIVSELNVVLRIRGKNVKVHVNRIKPVVELENKEEESEDNAEELQESEDEGAPGVSSKEARGGISLKEVVSNTKEEVDDPTVPSQAAEQAGPSGLQPAQERNNERPARERRKPARLED</sequence>
<dbReference type="EC" id="2.7.7.49" evidence="1"/>
<keyword evidence="8" id="KW-0695">RNA-directed DNA polymerase</keyword>
<evidence type="ECO:0000256" key="10">
    <source>
        <dbReference type="SAM" id="MobiDB-lite"/>
    </source>
</evidence>
<dbReference type="PROSITE" id="PS50878">
    <property type="entry name" value="RT_POL"/>
    <property type="match status" value="1"/>
</dbReference>
<keyword evidence="9" id="KW-0175">Coiled coil</keyword>
<evidence type="ECO:0000256" key="4">
    <source>
        <dbReference type="ARBA" id="ARBA00022695"/>
    </source>
</evidence>
<dbReference type="InterPro" id="IPR000477">
    <property type="entry name" value="RT_dom"/>
</dbReference>
<dbReference type="InterPro" id="IPR001584">
    <property type="entry name" value="Integrase_cat-core"/>
</dbReference>
<proteinExistence type="predicted"/>
<dbReference type="InterPro" id="IPR041373">
    <property type="entry name" value="RT_RNaseH"/>
</dbReference>
<dbReference type="InterPro" id="IPR043502">
    <property type="entry name" value="DNA/RNA_pol_sf"/>
</dbReference>
<feature type="domain" description="Integrase catalytic" evidence="12">
    <location>
        <begin position="666"/>
        <end position="835"/>
    </location>
</feature>
<dbReference type="SUPFAM" id="SSF56672">
    <property type="entry name" value="DNA/RNA polymerases"/>
    <property type="match status" value="1"/>
</dbReference>
<dbReference type="Gene3D" id="3.10.20.370">
    <property type="match status" value="1"/>
</dbReference>
<dbReference type="InterPro" id="IPR041588">
    <property type="entry name" value="Integrase_H2C2"/>
</dbReference>
<feature type="compositionally biased region" description="Basic residues" evidence="10">
    <location>
        <begin position="1035"/>
        <end position="1045"/>
    </location>
</feature>
<evidence type="ECO:0000256" key="1">
    <source>
        <dbReference type="ARBA" id="ARBA00012493"/>
    </source>
</evidence>
<dbReference type="Pfam" id="PF17917">
    <property type="entry name" value="RT_RNaseH"/>
    <property type="match status" value="1"/>
</dbReference>
<feature type="domain" description="Reverse transcriptase" evidence="11">
    <location>
        <begin position="153"/>
        <end position="337"/>
    </location>
</feature>